<dbReference type="SMART" id="SM00344">
    <property type="entry name" value="HTH_ASNC"/>
    <property type="match status" value="2"/>
</dbReference>
<accession>A0A4Q7XN86</accession>
<evidence type="ECO:0000256" key="3">
    <source>
        <dbReference type="ARBA" id="ARBA00023163"/>
    </source>
</evidence>
<dbReference type="GO" id="GO:0005829">
    <property type="term" value="C:cytosol"/>
    <property type="evidence" value="ECO:0007669"/>
    <property type="project" value="TreeGrafter"/>
</dbReference>
<dbReference type="Gene3D" id="3.30.70.920">
    <property type="match status" value="1"/>
</dbReference>
<dbReference type="EMBL" id="SHKR01000001">
    <property type="protein sequence ID" value="RZU24543.1"/>
    <property type="molecule type" value="Genomic_DNA"/>
</dbReference>
<dbReference type="GO" id="GO:0043200">
    <property type="term" value="P:response to amino acid"/>
    <property type="evidence" value="ECO:0007669"/>
    <property type="project" value="TreeGrafter"/>
</dbReference>
<evidence type="ECO:0000313" key="5">
    <source>
        <dbReference type="EMBL" id="RZU24543.1"/>
    </source>
</evidence>
<name>A0A4Q7XN86_9ACTN</name>
<evidence type="ECO:0000256" key="1">
    <source>
        <dbReference type="ARBA" id="ARBA00023015"/>
    </source>
</evidence>
<dbReference type="PANTHER" id="PTHR30154">
    <property type="entry name" value="LEUCINE-RESPONSIVE REGULATORY PROTEIN"/>
    <property type="match status" value="1"/>
</dbReference>
<dbReference type="Pfam" id="PF13404">
    <property type="entry name" value="HTH_AsnC-type"/>
    <property type="match status" value="1"/>
</dbReference>
<keyword evidence="6" id="KW-1185">Reference proteome</keyword>
<keyword evidence="2 5" id="KW-0238">DNA-binding</keyword>
<dbReference type="InterPro" id="IPR011008">
    <property type="entry name" value="Dimeric_a/b-barrel"/>
</dbReference>
<proteinExistence type="predicted"/>
<dbReference type="InterPro" id="IPR000485">
    <property type="entry name" value="AsnC-type_HTH_dom"/>
</dbReference>
<keyword evidence="1" id="KW-0805">Transcription regulation</keyword>
<dbReference type="PANTHER" id="PTHR30154:SF34">
    <property type="entry name" value="TRANSCRIPTIONAL REGULATOR AZLB"/>
    <property type="match status" value="1"/>
</dbReference>
<sequence length="324" mass="34593">MELIDGRIVQCLVQDGRAPFRRIADVLGVSEQTVARRYRALFARGVLRVRVASGAHTAGQQRWFVRVQCRPDAADALADAIAARDDVAWVSTTSGGSEIVCVTFTDREPSAGSVLARLPRTSQVLSFTACAVMHMHTTSDTKWLAFVDPLPEAELALLRGGKPTGLQSSASIGSADAALLAELGRDGRLGVVALAKATGWPQSRVSNRLDELLSSGALHVAIDLAPAEFGFHTTAYLWLTVTPGELDATGNALSQLPETTFTAAVTGAANLLVTVTCRDIEGLYTFVTTKVGVLPAVRQVEVVPVVRRLKQSGTRVHNNRLVLD</sequence>
<dbReference type="InterPro" id="IPR036388">
    <property type="entry name" value="WH-like_DNA-bd_sf"/>
</dbReference>
<dbReference type="OrthoDB" id="4050641at2"/>
<dbReference type="RefSeq" id="WP_130438686.1">
    <property type="nucleotide sequence ID" value="NZ_SHKR01000001.1"/>
</dbReference>
<dbReference type="SUPFAM" id="SSF54909">
    <property type="entry name" value="Dimeric alpha+beta barrel"/>
    <property type="match status" value="1"/>
</dbReference>
<gene>
    <name evidence="5" type="ORF">EV645_0186</name>
</gene>
<organism evidence="5 6">
    <name type="scientific">Kribbella rubisoli</name>
    <dbReference type="NCBI Taxonomy" id="3075929"/>
    <lineage>
        <taxon>Bacteria</taxon>
        <taxon>Bacillati</taxon>
        <taxon>Actinomycetota</taxon>
        <taxon>Actinomycetes</taxon>
        <taxon>Propionibacteriales</taxon>
        <taxon>Kribbellaceae</taxon>
        <taxon>Kribbella</taxon>
    </lineage>
</organism>
<dbReference type="AlphaFoldDB" id="A0A4Q7XN86"/>
<dbReference type="SUPFAM" id="SSF46785">
    <property type="entry name" value="Winged helix' DNA-binding domain"/>
    <property type="match status" value="2"/>
</dbReference>
<dbReference type="Gene3D" id="1.10.10.10">
    <property type="entry name" value="Winged helix-like DNA-binding domain superfamily/Winged helix DNA-binding domain"/>
    <property type="match status" value="2"/>
</dbReference>
<comment type="caution">
    <text evidence="5">The sequence shown here is derived from an EMBL/GenBank/DDBJ whole genome shotgun (WGS) entry which is preliminary data.</text>
</comment>
<dbReference type="InterPro" id="IPR036390">
    <property type="entry name" value="WH_DNA-bd_sf"/>
</dbReference>
<dbReference type="InterPro" id="IPR019887">
    <property type="entry name" value="Tscrpt_reg_AsnC/Lrp_C"/>
</dbReference>
<dbReference type="PROSITE" id="PS50956">
    <property type="entry name" value="HTH_ASNC_2"/>
    <property type="match status" value="1"/>
</dbReference>
<evidence type="ECO:0000256" key="2">
    <source>
        <dbReference type="ARBA" id="ARBA00023125"/>
    </source>
</evidence>
<reference evidence="5 6" key="1">
    <citation type="journal article" date="2015" name="Stand. Genomic Sci.">
        <title>Genomic Encyclopedia of Bacterial and Archaeal Type Strains, Phase III: the genomes of soil and plant-associated and newly described type strains.</title>
        <authorList>
            <person name="Whitman W.B."/>
            <person name="Woyke T."/>
            <person name="Klenk H.P."/>
            <person name="Zhou Y."/>
            <person name="Lilburn T.G."/>
            <person name="Beck B.J."/>
            <person name="De Vos P."/>
            <person name="Vandamme P."/>
            <person name="Eisen J.A."/>
            <person name="Garrity G."/>
            <person name="Hugenholtz P."/>
            <person name="Kyrpides N.C."/>
        </authorList>
    </citation>
    <scope>NUCLEOTIDE SEQUENCE [LARGE SCALE GENOMIC DNA]</scope>
    <source>
        <strain evidence="5 6">VKM Ac-2540</strain>
    </source>
</reference>
<dbReference type="PRINTS" id="PR00033">
    <property type="entry name" value="HTHASNC"/>
</dbReference>
<evidence type="ECO:0000313" key="6">
    <source>
        <dbReference type="Proteomes" id="UP000292027"/>
    </source>
</evidence>
<keyword evidence="3" id="KW-0804">Transcription</keyword>
<dbReference type="InterPro" id="IPR019888">
    <property type="entry name" value="Tscrpt_reg_AsnC-like"/>
</dbReference>
<protein>
    <submittedName>
        <fullName evidence="5">DNA-binding Lrp family transcriptional regulator</fullName>
    </submittedName>
</protein>
<dbReference type="GO" id="GO:0043565">
    <property type="term" value="F:sequence-specific DNA binding"/>
    <property type="evidence" value="ECO:0007669"/>
    <property type="project" value="InterPro"/>
</dbReference>
<feature type="domain" description="HTH asnC-type" evidence="4">
    <location>
        <begin position="1"/>
        <end position="61"/>
    </location>
</feature>
<dbReference type="Pfam" id="PF01037">
    <property type="entry name" value="AsnC_trans_reg"/>
    <property type="match status" value="1"/>
</dbReference>
<dbReference type="Proteomes" id="UP000292027">
    <property type="component" value="Unassembled WGS sequence"/>
</dbReference>
<evidence type="ECO:0000259" key="4">
    <source>
        <dbReference type="PROSITE" id="PS50956"/>
    </source>
</evidence>